<evidence type="ECO:0000259" key="4">
    <source>
        <dbReference type="Pfam" id="PF03167"/>
    </source>
</evidence>
<sequence length="168" mass="18577">MTGYDADVLAHGLEVVFCGINPAATAVADGHNFSNRSNRFWPVLHLAGFTDVRLRPSEERRLLEYGCGITALVARATKRADEISLDEFRQARPQFEAKMRRYRPRVIAFLGKRAFSAMIGESGVSWGRFPDQFAGSTAWILPNPSGLNRAFSLGDLVAAYAELRSALN</sequence>
<dbReference type="PANTHER" id="PTHR12159">
    <property type="entry name" value="G/T AND G/U MISMATCH-SPECIFIC DNA GLYCOSYLASE"/>
    <property type="match status" value="1"/>
</dbReference>
<evidence type="ECO:0000313" key="5">
    <source>
        <dbReference type="EMBL" id="GFG76872.1"/>
    </source>
</evidence>
<dbReference type="InterPro" id="IPR015637">
    <property type="entry name" value="MUG/TDG"/>
</dbReference>
<dbReference type="SUPFAM" id="SSF52141">
    <property type="entry name" value="Uracil-DNA glycosylase-like"/>
    <property type="match status" value="1"/>
</dbReference>
<dbReference type="Gene3D" id="3.40.470.10">
    <property type="entry name" value="Uracil-DNA glycosylase-like domain"/>
    <property type="match status" value="1"/>
</dbReference>
<dbReference type="CDD" id="cd10028">
    <property type="entry name" value="UDG-F2_TDG_MUG"/>
    <property type="match status" value="1"/>
</dbReference>
<dbReference type="Proteomes" id="UP000465240">
    <property type="component" value="Unassembled WGS sequence"/>
</dbReference>
<comment type="caution">
    <text evidence="5">The sequence shown here is derived from an EMBL/GenBank/DDBJ whole genome shotgun (WGS) entry which is preliminary data.</text>
</comment>
<accession>A0ABQ1BXJ4</accession>
<evidence type="ECO:0000256" key="3">
    <source>
        <dbReference type="ARBA" id="ARBA00023204"/>
    </source>
</evidence>
<keyword evidence="2" id="KW-0378">Hydrolase</keyword>
<name>A0ABQ1BXJ4_9MYCO</name>
<dbReference type="NCBIfam" id="NF007570">
    <property type="entry name" value="PRK10201.1"/>
    <property type="match status" value="1"/>
</dbReference>
<keyword evidence="3" id="KW-0234">DNA repair</keyword>
<dbReference type="InterPro" id="IPR036895">
    <property type="entry name" value="Uracil-DNA_glycosylase-like_sf"/>
</dbReference>
<dbReference type="RefSeq" id="WP_120791517.1">
    <property type="nucleotide sequence ID" value="NZ_BLKX01000001.1"/>
</dbReference>
<evidence type="ECO:0000313" key="6">
    <source>
        <dbReference type="Proteomes" id="UP000465240"/>
    </source>
</evidence>
<dbReference type="EMBL" id="BLKX01000001">
    <property type="protein sequence ID" value="GFG76872.1"/>
    <property type="molecule type" value="Genomic_DNA"/>
</dbReference>
<feature type="domain" description="Uracil-DNA glycosylase-like" evidence="4">
    <location>
        <begin position="12"/>
        <end position="152"/>
    </location>
</feature>
<gene>
    <name evidence="5" type="primary">mug</name>
    <name evidence="5" type="ORF">MPRG_01480</name>
</gene>
<keyword evidence="6" id="KW-1185">Reference proteome</keyword>
<dbReference type="Pfam" id="PF03167">
    <property type="entry name" value="UDG"/>
    <property type="match status" value="1"/>
</dbReference>
<dbReference type="InterPro" id="IPR005122">
    <property type="entry name" value="Uracil-DNA_glycosylase-like"/>
</dbReference>
<evidence type="ECO:0000256" key="1">
    <source>
        <dbReference type="ARBA" id="ARBA00022763"/>
    </source>
</evidence>
<evidence type="ECO:0000256" key="2">
    <source>
        <dbReference type="ARBA" id="ARBA00022801"/>
    </source>
</evidence>
<dbReference type="PANTHER" id="PTHR12159:SF9">
    <property type="entry name" value="G_T MISMATCH-SPECIFIC THYMINE DNA GLYCOSYLASE"/>
    <property type="match status" value="1"/>
</dbReference>
<protein>
    <submittedName>
        <fullName evidence="5">G/U mismatch-specific DNA glycosylase</fullName>
    </submittedName>
</protein>
<organism evidence="5 6">
    <name type="scientific">Mycobacterium paragordonae</name>
    <dbReference type="NCBI Taxonomy" id="1389713"/>
    <lineage>
        <taxon>Bacteria</taxon>
        <taxon>Bacillati</taxon>
        <taxon>Actinomycetota</taxon>
        <taxon>Actinomycetes</taxon>
        <taxon>Mycobacteriales</taxon>
        <taxon>Mycobacteriaceae</taxon>
        <taxon>Mycobacterium</taxon>
    </lineage>
</organism>
<keyword evidence="1" id="KW-0227">DNA damage</keyword>
<reference evidence="5 6" key="1">
    <citation type="journal article" date="2019" name="Emerg. Microbes Infect.">
        <title>Comprehensive subspecies identification of 175 nontuberculous mycobacteria species based on 7547 genomic profiles.</title>
        <authorList>
            <person name="Matsumoto Y."/>
            <person name="Kinjo T."/>
            <person name="Motooka D."/>
            <person name="Nabeya D."/>
            <person name="Jung N."/>
            <person name="Uechi K."/>
            <person name="Horii T."/>
            <person name="Iida T."/>
            <person name="Fujita J."/>
            <person name="Nakamura S."/>
        </authorList>
    </citation>
    <scope>NUCLEOTIDE SEQUENCE [LARGE SCALE GENOMIC DNA]</scope>
    <source>
        <strain evidence="5 6">JCM 18565</strain>
    </source>
</reference>
<proteinExistence type="predicted"/>